<evidence type="ECO:0000256" key="1">
    <source>
        <dbReference type="ARBA" id="ARBA00010466"/>
    </source>
</evidence>
<dbReference type="SUPFAM" id="SSF88659">
    <property type="entry name" value="Sigma3 and sigma4 domains of RNA polymerase sigma factors"/>
    <property type="match status" value="1"/>
</dbReference>
<feature type="domain" description="Sugar-binding" evidence="6">
    <location>
        <begin position="81"/>
        <end position="333"/>
    </location>
</feature>
<dbReference type="AlphaFoldDB" id="A0A4Y8U0A3"/>
<organism evidence="7 8">
    <name type="scientific">Glutamicibacter arilaitensis</name>
    <dbReference type="NCBI Taxonomy" id="256701"/>
    <lineage>
        <taxon>Bacteria</taxon>
        <taxon>Bacillati</taxon>
        <taxon>Actinomycetota</taxon>
        <taxon>Actinomycetes</taxon>
        <taxon>Micrococcales</taxon>
        <taxon>Micrococcaceae</taxon>
        <taxon>Glutamicibacter</taxon>
    </lineage>
</organism>
<dbReference type="Gene3D" id="1.10.10.10">
    <property type="entry name" value="Winged helix-like DNA-binding domain superfamily/Winged helix DNA-binding domain"/>
    <property type="match status" value="1"/>
</dbReference>
<evidence type="ECO:0000313" key="8">
    <source>
        <dbReference type="Proteomes" id="UP000297638"/>
    </source>
</evidence>
<accession>A0A4Y8U0A3</accession>
<dbReference type="Gene3D" id="3.40.50.1360">
    <property type="match status" value="1"/>
</dbReference>
<evidence type="ECO:0000256" key="2">
    <source>
        <dbReference type="ARBA" id="ARBA00023015"/>
    </source>
</evidence>
<comment type="similarity">
    <text evidence="1">Belongs to the SorC transcriptional regulatory family.</text>
</comment>
<dbReference type="InterPro" id="IPR007324">
    <property type="entry name" value="Sugar-bd_dom_put"/>
</dbReference>
<dbReference type="InterPro" id="IPR013324">
    <property type="entry name" value="RNA_pol_sigma_r3/r4-like"/>
</dbReference>
<dbReference type="InterPro" id="IPR051054">
    <property type="entry name" value="SorC_transcr_regulators"/>
</dbReference>
<gene>
    <name evidence="7" type="ORF">EXY26_09145</name>
</gene>
<keyword evidence="3" id="KW-0238">DNA-binding</keyword>
<keyword evidence="2" id="KW-0805">Transcription regulation</keyword>
<comment type="caution">
    <text evidence="7">The sequence shown here is derived from an EMBL/GenBank/DDBJ whole genome shotgun (WGS) entry which is preliminary data.</text>
</comment>
<dbReference type="RefSeq" id="WP_134780111.1">
    <property type="nucleotide sequence ID" value="NZ_SPDS01000001.1"/>
</dbReference>
<evidence type="ECO:0000256" key="4">
    <source>
        <dbReference type="ARBA" id="ARBA00023163"/>
    </source>
</evidence>
<dbReference type="PANTHER" id="PTHR34294">
    <property type="entry name" value="TRANSCRIPTIONAL REGULATOR-RELATED"/>
    <property type="match status" value="1"/>
</dbReference>
<keyword evidence="4" id="KW-0804">Transcription</keyword>
<dbReference type="InterPro" id="IPR036388">
    <property type="entry name" value="WH-like_DNA-bd_sf"/>
</dbReference>
<sequence length="335" mass="35501">MMKSSSGGTYKRGLTGTSVQSTPKAKDALRAAQLYYLQDMKMEVIAKELGTSRSTVSRLLSHAKRTGMVSISISPSANMSALLGNQLSEHYGVSFNVVPTDGNMDDSELLARVAAHAAYLLGGMVSSSMTVGVAWGSTMQAVSMALGSHPTHDTQIVQLNGAANPVTSGVRYANDILTRFGQAFTARTEQFPVPAFFDRASTREAMWQETSIRRVLQVQKEMNLAVFSLGSAGSAVASQVYRGGYLTNAETQELHEIGVVGDVATVFFDKDGNSSNISLNARSTGPNLEALLKVPTRFCVVAGRGKLQAVRGALKGGLITDLVIDEGTALALLDG</sequence>
<feature type="region of interest" description="Disordered" evidence="5">
    <location>
        <begin position="1"/>
        <end position="22"/>
    </location>
</feature>
<dbReference type="PANTHER" id="PTHR34294:SF1">
    <property type="entry name" value="TRANSCRIPTIONAL REGULATOR LSRR"/>
    <property type="match status" value="1"/>
</dbReference>
<dbReference type="SUPFAM" id="SSF100950">
    <property type="entry name" value="NagB/RpiA/CoA transferase-like"/>
    <property type="match status" value="1"/>
</dbReference>
<evidence type="ECO:0000313" key="7">
    <source>
        <dbReference type="EMBL" id="TFH57144.1"/>
    </source>
</evidence>
<dbReference type="GO" id="GO:0003677">
    <property type="term" value="F:DNA binding"/>
    <property type="evidence" value="ECO:0007669"/>
    <property type="project" value="UniProtKB-KW"/>
</dbReference>
<evidence type="ECO:0000256" key="3">
    <source>
        <dbReference type="ARBA" id="ARBA00023125"/>
    </source>
</evidence>
<dbReference type="InterPro" id="IPR037171">
    <property type="entry name" value="NagB/RpiA_transferase-like"/>
</dbReference>
<reference evidence="7 8" key="1">
    <citation type="submission" date="2019-03" db="EMBL/GenBank/DDBJ databases">
        <title>Glutamicibacter sp. LJH19 genome.</title>
        <authorList>
            <person name="Sinai Borker S."/>
            <person name="Kumar R."/>
        </authorList>
    </citation>
    <scope>NUCLEOTIDE SEQUENCE [LARGE SCALE GENOMIC DNA]</scope>
    <source>
        <strain evidence="7 8">LJH19</strain>
    </source>
</reference>
<dbReference type="EMBL" id="SPDS01000001">
    <property type="protein sequence ID" value="TFH57144.1"/>
    <property type="molecule type" value="Genomic_DNA"/>
</dbReference>
<evidence type="ECO:0000259" key="6">
    <source>
        <dbReference type="Pfam" id="PF04198"/>
    </source>
</evidence>
<protein>
    <submittedName>
        <fullName evidence="7">Sugar-binding transcriptional regulator</fullName>
    </submittedName>
</protein>
<dbReference type="GO" id="GO:0030246">
    <property type="term" value="F:carbohydrate binding"/>
    <property type="evidence" value="ECO:0007669"/>
    <property type="project" value="InterPro"/>
</dbReference>
<dbReference type="Pfam" id="PF04198">
    <property type="entry name" value="Sugar-bind"/>
    <property type="match status" value="1"/>
</dbReference>
<proteinExistence type="inferred from homology"/>
<evidence type="ECO:0000256" key="5">
    <source>
        <dbReference type="SAM" id="MobiDB-lite"/>
    </source>
</evidence>
<name>A0A4Y8U0A3_9MICC</name>
<dbReference type="Proteomes" id="UP000297638">
    <property type="component" value="Unassembled WGS sequence"/>
</dbReference>